<sequence length="369" mass="40703">MINYALSLARSEKLDEYSQGLLVLEQCLHTQQDDDSKGMVLLAMSTVLTEREYYDEAIEKLQKISDLKRSSLAVRVAASEALVGLHVELGMDDTSSVLADICLQLLDAIKLEIGAGVGFNVLNARIRSLKGLVEHVHGDLESELFFQEAEGHEGNAALSYGEFLHGMRNFSMAKDLYQKAIQGMSENKNFSDPYNLAACNMTKEEGLLAATCALGQLEAHLGNFGDAEEILTKALKKAEEHFGTHHPKVGVILTCIALLFRHKAIMEGSSSLLIQEGLFRRAIDLLKPAVLENGGADSKMHRRDLVALARGGYAEILCVQQNRKAEGERMKNWAETAWMNRRLSLAEALEISESSSKVPVIDSRICRVL</sequence>
<dbReference type="Gene3D" id="1.25.40.10">
    <property type="entry name" value="Tetratricopeptide repeat domain"/>
    <property type="match status" value="2"/>
</dbReference>
<gene>
    <name evidence="1" type="ORF">ILEXP_LOCUS49390</name>
</gene>
<reference evidence="1 2" key="1">
    <citation type="submission" date="2024-02" db="EMBL/GenBank/DDBJ databases">
        <authorList>
            <person name="Vignale AGUSTIN F."/>
            <person name="Sosa J E."/>
            <person name="Modenutti C."/>
        </authorList>
    </citation>
    <scope>NUCLEOTIDE SEQUENCE [LARGE SCALE GENOMIC DNA]</scope>
</reference>
<name>A0ABC8UD29_9AQUA</name>
<protein>
    <submittedName>
        <fullName evidence="1">Uncharacterized protein</fullName>
    </submittedName>
</protein>
<dbReference type="AlphaFoldDB" id="A0ABC8UD29"/>
<evidence type="ECO:0000313" key="1">
    <source>
        <dbReference type="EMBL" id="CAK9179456.1"/>
    </source>
</evidence>
<proteinExistence type="predicted"/>
<dbReference type="InterPro" id="IPR011990">
    <property type="entry name" value="TPR-like_helical_dom_sf"/>
</dbReference>
<dbReference type="EMBL" id="CAUOFW020007502">
    <property type="protein sequence ID" value="CAK9179456.1"/>
    <property type="molecule type" value="Genomic_DNA"/>
</dbReference>
<dbReference type="Proteomes" id="UP001642360">
    <property type="component" value="Unassembled WGS sequence"/>
</dbReference>
<dbReference type="PANTHER" id="PTHR47868">
    <property type="entry name" value="OS05G0457700 PROTEIN"/>
    <property type="match status" value="1"/>
</dbReference>
<dbReference type="PANTHER" id="PTHR47868:SF2">
    <property type="entry name" value="OS05G0457700 PROTEIN"/>
    <property type="match status" value="1"/>
</dbReference>
<dbReference type="Pfam" id="PF13374">
    <property type="entry name" value="TPR_10"/>
    <property type="match status" value="1"/>
</dbReference>
<keyword evidence="2" id="KW-1185">Reference proteome</keyword>
<comment type="caution">
    <text evidence="1">The sequence shown here is derived from an EMBL/GenBank/DDBJ whole genome shotgun (WGS) entry which is preliminary data.</text>
</comment>
<dbReference type="SUPFAM" id="SSF48452">
    <property type="entry name" value="TPR-like"/>
    <property type="match status" value="1"/>
</dbReference>
<organism evidence="1 2">
    <name type="scientific">Ilex paraguariensis</name>
    <name type="common">yerba mate</name>
    <dbReference type="NCBI Taxonomy" id="185542"/>
    <lineage>
        <taxon>Eukaryota</taxon>
        <taxon>Viridiplantae</taxon>
        <taxon>Streptophyta</taxon>
        <taxon>Embryophyta</taxon>
        <taxon>Tracheophyta</taxon>
        <taxon>Spermatophyta</taxon>
        <taxon>Magnoliopsida</taxon>
        <taxon>eudicotyledons</taxon>
        <taxon>Gunneridae</taxon>
        <taxon>Pentapetalae</taxon>
        <taxon>asterids</taxon>
        <taxon>campanulids</taxon>
        <taxon>Aquifoliales</taxon>
        <taxon>Aquifoliaceae</taxon>
        <taxon>Ilex</taxon>
    </lineage>
</organism>
<accession>A0ABC8UD29</accession>
<evidence type="ECO:0000313" key="2">
    <source>
        <dbReference type="Proteomes" id="UP001642360"/>
    </source>
</evidence>